<gene>
    <name evidence="2" type="ORF">T265_04670</name>
</gene>
<protein>
    <submittedName>
        <fullName evidence="2">Uncharacterized protein</fullName>
    </submittedName>
</protein>
<evidence type="ECO:0000256" key="1">
    <source>
        <dbReference type="SAM" id="MobiDB-lite"/>
    </source>
</evidence>
<sequence>MQKRSWKSQLRYVHEEKGESVHQRLFVEDKHQETNVRMLFIWYRIEESYQMGFVFSAVSQQPFRALAVVAVTVARTKRSGRDQLTNAEGDACATSLDDHIKTVEPTASRGTSEYKQGDD</sequence>
<dbReference type="Proteomes" id="UP000054324">
    <property type="component" value="Unassembled WGS sequence"/>
</dbReference>
<reference evidence="2 3" key="1">
    <citation type="submission" date="2013-11" db="EMBL/GenBank/DDBJ databases">
        <title>Opisthorchis viverrini - life in the bile duct.</title>
        <authorList>
            <person name="Young N.D."/>
            <person name="Nagarajan N."/>
            <person name="Lin S.J."/>
            <person name="Korhonen P.K."/>
            <person name="Jex A.R."/>
            <person name="Hall R.S."/>
            <person name="Safavi-Hemami H."/>
            <person name="Kaewkong W."/>
            <person name="Bertrand D."/>
            <person name="Gao S."/>
            <person name="Seet Q."/>
            <person name="Wongkham S."/>
            <person name="Teh B.T."/>
            <person name="Wongkham C."/>
            <person name="Intapan P.M."/>
            <person name="Maleewong W."/>
            <person name="Yang X."/>
            <person name="Hu M."/>
            <person name="Wang Z."/>
            <person name="Hofmann A."/>
            <person name="Sternberg P.W."/>
            <person name="Tan P."/>
            <person name="Wang J."/>
            <person name="Gasser R.B."/>
        </authorList>
    </citation>
    <scope>NUCLEOTIDE SEQUENCE [LARGE SCALE GENOMIC DNA]</scope>
</reference>
<evidence type="ECO:0000313" key="3">
    <source>
        <dbReference type="Proteomes" id="UP000054324"/>
    </source>
</evidence>
<dbReference type="EMBL" id="KL596697">
    <property type="protein sequence ID" value="KER28538.1"/>
    <property type="molecule type" value="Genomic_DNA"/>
</dbReference>
<name>A0A074ZMB9_OPIVI</name>
<dbReference type="GeneID" id="20318852"/>
<feature type="region of interest" description="Disordered" evidence="1">
    <location>
        <begin position="96"/>
        <end position="119"/>
    </location>
</feature>
<accession>A0A074ZMB9</accession>
<organism evidence="2 3">
    <name type="scientific">Opisthorchis viverrini</name>
    <name type="common">Southeast Asian liver fluke</name>
    <dbReference type="NCBI Taxonomy" id="6198"/>
    <lineage>
        <taxon>Eukaryota</taxon>
        <taxon>Metazoa</taxon>
        <taxon>Spiralia</taxon>
        <taxon>Lophotrochozoa</taxon>
        <taxon>Platyhelminthes</taxon>
        <taxon>Trematoda</taxon>
        <taxon>Digenea</taxon>
        <taxon>Opisthorchiida</taxon>
        <taxon>Opisthorchiata</taxon>
        <taxon>Opisthorchiidae</taxon>
        <taxon>Opisthorchis</taxon>
    </lineage>
</organism>
<feature type="compositionally biased region" description="Polar residues" evidence="1">
    <location>
        <begin position="108"/>
        <end position="119"/>
    </location>
</feature>
<keyword evidence="3" id="KW-1185">Reference proteome</keyword>
<proteinExistence type="predicted"/>
<dbReference type="CTD" id="20318852"/>
<dbReference type="KEGG" id="ovi:T265_04670"/>
<dbReference type="AlphaFoldDB" id="A0A074ZMB9"/>
<evidence type="ECO:0000313" key="2">
    <source>
        <dbReference type="EMBL" id="KER28538.1"/>
    </source>
</evidence>
<dbReference type="RefSeq" id="XP_009167725.1">
    <property type="nucleotide sequence ID" value="XM_009169461.1"/>
</dbReference>